<feature type="binding site" evidence="10">
    <location>
        <position position="119"/>
    </location>
    <ligand>
        <name>substrate</name>
    </ligand>
</feature>
<dbReference type="PRINTS" id="PR00086">
    <property type="entry name" value="LLDHDRGNASE"/>
</dbReference>
<dbReference type="PANTHER" id="PTHR43128">
    <property type="entry name" value="L-2-HYDROXYCARBOXYLATE DEHYDROGENASE (NAD(P)(+))"/>
    <property type="match status" value="1"/>
</dbReference>
<dbReference type="FunFam" id="3.90.110.10:FF:000004">
    <property type="entry name" value="Malate dehydrogenase"/>
    <property type="match status" value="1"/>
</dbReference>
<dbReference type="AlphaFoldDB" id="A0A424Z0Y9"/>
<evidence type="ECO:0000256" key="1">
    <source>
        <dbReference type="ARBA" id="ARBA00003966"/>
    </source>
</evidence>
<feature type="binding site" evidence="11">
    <location>
        <begin position="8"/>
        <end position="13"/>
    </location>
    <ligand>
        <name>NAD(+)</name>
        <dbReference type="ChEBI" id="CHEBI:57540"/>
    </ligand>
</feature>
<protein>
    <recommendedName>
        <fullName evidence="4">Malate dehydrogenase</fullName>
        <ecNumber evidence="3">1.1.1.37</ecNumber>
    </recommendedName>
</protein>
<feature type="binding site" evidence="10">
    <location>
        <position position="87"/>
    </location>
    <ligand>
        <name>substrate</name>
    </ligand>
</feature>
<dbReference type="PANTHER" id="PTHR43128:SF16">
    <property type="entry name" value="L-LACTATE DEHYDROGENASE"/>
    <property type="match status" value="1"/>
</dbReference>
<dbReference type="SUPFAM" id="SSF56327">
    <property type="entry name" value="LDH C-terminal domain-like"/>
    <property type="match status" value="1"/>
</dbReference>
<evidence type="ECO:0000313" key="16">
    <source>
        <dbReference type="Proteomes" id="UP000284763"/>
    </source>
</evidence>
<dbReference type="GO" id="GO:0006099">
    <property type="term" value="P:tricarboxylic acid cycle"/>
    <property type="evidence" value="ECO:0007669"/>
    <property type="project" value="UniProtKB-KW"/>
</dbReference>
<comment type="catalytic activity">
    <reaction evidence="8">
        <text>(S)-malate + NAD(+) = oxaloacetate + NADH + H(+)</text>
        <dbReference type="Rhea" id="RHEA:21432"/>
        <dbReference type="ChEBI" id="CHEBI:15378"/>
        <dbReference type="ChEBI" id="CHEBI:15589"/>
        <dbReference type="ChEBI" id="CHEBI:16452"/>
        <dbReference type="ChEBI" id="CHEBI:57540"/>
        <dbReference type="ChEBI" id="CHEBI:57945"/>
        <dbReference type="EC" id="1.1.1.37"/>
    </reaction>
</comment>
<dbReference type="InterPro" id="IPR001557">
    <property type="entry name" value="L-lactate/malate_DH"/>
</dbReference>
<accession>A0A424Z0Y9</accession>
<evidence type="ECO:0000256" key="4">
    <source>
        <dbReference type="ARBA" id="ARBA00020382"/>
    </source>
</evidence>
<dbReference type="InterPro" id="IPR022383">
    <property type="entry name" value="Lactate/malate_DH_C"/>
</dbReference>
<feature type="binding site" evidence="10">
    <location>
        <position position="81"/>
    </location>
    <ligand>
        <name>substrate</name>
    </ligand>
</feature>
<dbReference type="GO" id="GO:0006089">
    <property type="term" value="P:lactate metabolic process"/>
    <property type="evidence" value="ECO:0007669"/>
    <property type="project" value="TreeGrafter"/>
</dbReference>
<dbReference type="CDD" id="cd01339">
    <property type="entry name" value="LDH-like_MDH"/>
    <property type="match status" value="1"/>
</dbReference>
<feature type="domain" description="Lactate/malate dehydrogenase C-terminal" evidence="14">
    <location>
        <begin position="146"/>
        <end position="303"/>
    </location>
</feature>
<evidence type="ECO:0000256" key="6">
    <source>
        <dbReference type="ARBA" id="ARBA00023002"/>
    </source>
</evidence>
<evidence type="ECO:0000256" key="12">
    <source>
        <dbReference type="RuleBase" id="RU003369"/>
    </source>
</evidence>
<name>A0A424Z0Y9_9EURY</name>
<dbReference type="GO" id="GO:0030060">
    <property type="term" value="F:L-malate dehydrogenase (NAD+) activity"/>
    <property type="evidence" value="ECO:0007669"/>
    <property type="project" value="UniProtKB-EC"/>
</dbReference>
<dbReference type="EC" id="1.1.1.37" evidence="3"/>
<reference evidence="15 16" key="1">
    <citation type="submission" date="2018-08" db="EMBL/GenBank/DDBJ databases">
        <title>The metabolism and importance of syntrophic acetate oxidation coupled to methane or sulfide production in haloalkaline environments.</title>
        <authorList>
            <person name="Timmers P.H.A."/>
            <person name="Vavourakis C.D."/>
            <person name="Sorokin D.Y."/>
            <person name="Sinninghe Damste J.S."/>
            <person name="Muyzer G."/>
            <person name="Stams A.J.M."/>
            <person name="Plugge C.M."/>
        </authorList>
    </citation>
    <scope>NUCLEOTIDE SEQUENCE [LARGE SCALE GENOMIC DNA]</scope>
    <source>
        <strain evidence="15">MSAO_Arc3</strain>
    </source>
</reference>
<dbReference type="FunFam" id="3.40.50.720:FF:000018">
    <property type="entry name" value="Malate dehydrogenase"/>
    <property type="match status" value="1"/>
</dbReference>
<feature type="binding site" evidence="11">
    <location>
        <position position="32"/>
    </location>
    <ligand>
        <name>NAD(+)</name>
        <dbReference type="ChEBI" id="CHEBI:57540"/>
    </ligand>
</feature>
<dbReference type="Gene3D" id="3.40.50.720">
    <property type="entry name" value="NAD(P)-binding Rossmann-like Domain"/>
    <property type="match status" value="1"/>
</dbReference>
<dbReference type="InterPro" id="IPR015955">
    <property type="entry name" value="Lactate_DH/Glyco_Ohase_4_C"/>
</dbReference>
<comment type="caution">
    <text evidence="15">The sequence shown here is derived from an EMBL/GenBank/DDBJ whole genome shotgun (WGS) entry which is preliminary data.</text>
</comment>
<gene>
    <name evidence="15" type="primary">mdh</name>
    <name evidence="15" type="ORF">D5R95_03270</name>
</gene>
<evidence type="ECO:0000256" key="11">
    <source>
        <dbReference type="PIRSR" id="PIRSR000102-3"/>
    </source>
</evidence>
<dbReference type="Gene3D" id="3.90.110.10">
    <property type="entry name" value="Lactate dehydrogenase/glycoside hydrolase, family 4, C-terminal"/>
    <property type="match status" value="1"/>
</dbReference>
<comment type="similarity">
    <text evidence="2 12">Belongs to the LDH/MDH superfamily.</text>
</comment>
<dbReference type="SUPFAM" id="SSF51735">
    <property type="entry name" value="NAD(P)-binding Rossmann-fold domains"/>
    <property type="match status" value="1"/>
</dbReference>
<evidence type="ECO:0000313" key="15">
    <source>
        <dbReference type="EMBL" id="RQD87868.1"/>
    </source>
</evidence>
<keyword evidence="6 12" id="KW-0560">Oxidoreductase</keyword>
<comment type="function">
    <text evidence="1">Catalyzes the reversible oxidation of malate to oxaloacetate.</text>
</comment>
<evidence type="ECO:0000259" key="13">
    <source>
        <dbReference type="Pfam" id="PF00056"/>
    </source>
</evidence>
<dbReference type="InterPro" id="IPR036291">
    <property type="entry name" value="NAD(P)-bd_dom_sf"/>
</dbReference>
<dbReference type="Pfam" id="PF00056">
    <property type="entry name" value="Ldh_1_N"/>
    <property type="match status" value="1"/>
</dbReference>
<dbReference type="EMBL" id="QZAB01000221">
    <property type="protein sequence ID" value="RQD87868.1"/>
    <property type="molecule type" value="Genomic_DNA"/>
</dbReference>
<evidence type="ECO:0000256" key="9">
    <source>
        <dbReference type="PIRSR" id="PIRSR000102-1"/>
    </source>
</evidence>
<sequence length="308" mass="33366">MKKISVIGAGNVGATVVQRIAELEIGEIVMVDIVEGIPQGKSLDLLQSAPLMRYDTKILGTNEYSNISESDIVVITAGVPRKPGMDRKDLLRINSGIIKDVCNNINKYAPDAIVIVVTNPLDPMTYLASEILKADKNRVFGMGGMLDSTRFATFVAMELECSVKDINAMVIGSHDNLMLPVPQYTTVSGIPITELIEKETLDSIVDRTINGGAEIVSHFKTGSAFYAPGASIAHMVASVAKDSKRIMPTTVNLNGEYGYENIYLGVPAKIGKDGVEKVFELNLTDEQMNQLSKSVVSIQDSIELIDIQ</sequence>
<dbReference type="RefSeq" id="WP_259133804.1">
    <property type="nucleotide sequence ID" value="NZ_JANUCS010000003.1"/>
</dbReference>
<evidence type="ECO:0000256" key="5">
    <source>
        <dbReference type="ARBA" id="ARBA00022532"/>
    </source>
</evidence>
<feature type="domain" description="Lactate/malate dehydrogenase N-terminal" evidence="13">
    <location>
        <begin position="3"/>
        <end position="141"/>
    </location>
</feature>
<dbReference type="Pfam" id="PF02866">
    <property type="entry name" value="Ldh_1_C"/>
    <property type="match status" value="1"/>
</dbReference>
<evidence type="ECO:0000256" key="2">
    <source>
        <dbReference type="ARBA" id="ARBA00008104"/>
    </source>
</evidence>
<dbReference type="Proteomes" id="UP000284763">
    <property type="component" value="Unassembled WGS sequence"/>
</dbReference>
<evidence type="ECO:0000256" key="8">
    <source>
        <dbReference type="ARBA" id="ARBA00048313"/>
    </source>
</evidence>
<feature type="active site" description="Proton acceptor" evidence="9">
    <location>
        <position position="174"/>
    </location>
</feature>
<dbReference type="NCBIfam" id="TIGR01763">
    <property type="entry name" value="MalateDH_bact"/>
    <property type="match status" value="1"/>
</dbReference>
<dbReference type="GO" id="GO:0004459">
    <property type="term" value="F:L-lactate dehydrogenase (NAD+) activity"/>
    <property type="evidence" value="ECO:0007669"/>
    <property type="project" value="TreeGrafter"/>
</dbReference>
<evidence type="ECO:0000259" key="14">
    <source>
        <dbReference type="Pfam" id="PF02866"/>
    </source>
</evidence>
<dbReference type="InterPro" id="IPR011275">
    <property type="entry name" value="Malate_DH_type3"/>
</dbReference>
<keyword evidence="5" id="KW-0816">Tricarboxylic acid cycle</keyword>
<feature type="binding site" evidence="11">
    <location>
        <position position="94"/>
    </location>
    <ligand>
        <name>NAD(+)</name>
        <dbReference type="ChEBI" id="CHEBI:57540"/>
    </ligand>
</feature>
<dbReference type="NCBIfam" id="NF004863">
    <property type="entry name" value="PRK06223.1"/>
    <property type="match status" value="1"/>
</dbReference>
<feature type="binding site" evidence="10">
    <location>
        <position position="150"/>
    </location>
    <ligand>
        <name>substrate</name>
    </ligand>
</feature>
<evidence type="ECO:0000256" key="3">
    <source>
        <dbReference type="ARBA" id="ARBA00012995"/>
    </source>
</evidence>
<dbReference type="PIRSF" id="PIRSF000102">
    <property type="entry name" value="Lac_mal_DH"/>
    <property type="match status" value="1"/>
</dbReference>
<evidence type="ECO:0000256" key="7">
    <source>
        <dbReference type="ARBA" id="ARBA00023027"/>
    </source>
</evidence>
<dbReference type="InterPro" id="IPR001236">
    <property type="entry name" value="Lactate/malate_DH_N"/>
</dbReference>
<proteinExistence type="inferred from homology"/>
<evidence type="ECO:0000256" key="10">
    <source>
        <dbReference type="PIRSR" id="PIRSR000102-2"/>
    </source>
</evidence>
<keyword evidence="7 11" id="KW-0520">NAD</keyword>
<organism evidence="15 16">
    <name type="scientific">Methanosalsum natronophilum</name>
    <dbReference type="NCBI Taxonomy" id="768733"/>
    <lineage>
        <taxon>Archaea</taxon>
        <taxon>Methanobacteriati</taxon>
        <taxon>Methanobacteriota</taxon>
        <taxon>Stenosarchaea group</taxon>
        <taxon>Methanomicrobia</taxon>
        <taxon>Methanosarcinales</taxon>
        <taxon>Methanosarcinaceae</taxon>
        <taxon>Methanosalsum</taxon>
    </lineage>
</organism>
<dbReference type="HAMAP" id="MF_00487">
    <property type="entry name" value="Malate_dehydrog_3"/>
    <property type="match status" value="1"/>
</dbReference>
<feature type="binding site" evidence="11">
    <location>
        <begin position="117"/>
        <end position="119"/>
    </location>
    <ligand>
        <name>NAD(+)</name>
        <dbReference type="ChEBI" id="CHEBI:57540"/>
    </ligand>
</feature>